<evidence type="ECO:0000313" key="2">
    <source>
        <dbReference type="EMBL" id="MEW2363948.1"/>
    </source>
</evidence>
<reference evidence="2 3" key="1">
    <citation type="submission" date="2024-06" db="EMBL/GenBank/DDBJ databases">
        <title>The Natural Products Discovery Center: Release of the First 8490 Sequenced Strains for Exploring Actinobacteria Biosynthetic Diversity.</title>
        <authorList>
            <person name="Kalkreuter E."/>
            <person name="Kautsar S.A."/>
            <person name="Yang D."/>
            <person name="Bader C.D."/>
            <person name="Teijaro C.N."/>
            <person name="Fluegel L."/>
            <person name="Davis C.M."/>
            <person name="Simpson J.R."/>
            <person name="Lauterbach L."/>
            <person name="Steele A.D."/>
            <person name="Gui C."/>
            <person name="Meng S."/>
            <person name="Li G."/>
            <person name="Viehrig K."/>
            <person name="Ye F."/>
            <person name="Su P."/>
            <person name="Kiefer A.F."/>
            <person name="Nichols A."/>
            <person name="Cepeda A.J."/>
            <person name="Yan W."/>
            <person name="Fan B."/>
            <person name="Jiang Y."/>
            <person name="Adhikari A."/>
            <person name="Zheng C.-J."/>
            <person name="Schuster L."/>
            <person name="Cowan T.M."/>
            <person name="Smanski M.J."/>
            <person name="Chevrette M.G."/>
            <person name="De Carvalho L.P.S."/>
            <person name="Shen B."/>
        </authorList>
    </citation>
    <scope>NUCLEOTIDE SEQUENCE [LARGE SCALE GENOMIC DNA]</scope>
    <source>
        <strain evidence="2 3">NPDC047833</strain>
    </source>
</reference>
<proteinExistence type="predicted"/>
<gene>
    <name evidence="2" type="ORF">AB0887_18635</name>
</gene>
<feature type="domain" description="Competence protein CoiA-like N-terminal" evidence="1">
    <location>
        <begin position="21"/>
        <end position="47"/>
    </location>
</feature>
<accession>A0ABV3LWW3</accession>
<dbReference type="InterPro" id="IPR057253">
    <property type="entry name" value="CoiA-like_N"/>
</dbReference>
<dbReference type="Pfam" id="PF25164">
    <property type="entry name" value="CoiA_N"/>
    <property type="match status" value="1"/>
</dbReference>
<name>A0ABV3LWW3_9ACTN</name>
<dbReference type="EMBL" id="JBEYRS010000007">
    <property type="protein sequence ID" value="MEW2363948.1"/>
    <property type="molecule type" value="Genomic_DNA"/>
</dbReference>
<protein>
    <submittedName>
        <fullName evidence="2">Competence protein CoiA family protein</fullName>
    </submittedName>
</protein>
<evidence type="ECO:0000259" key="1">
    <source>
        <dbReference type="Pfam" id="PF25164"/>
    </source>
</evidence>
<organism evidence="2 3">
    <name type="scientific">Streptomyces huasconensis</name>
    <dbReference type="NCBI Taxonomy" id="1854574"/>
    <lineage>
        <taxon>Bacteria</taxon>
        <taxon>Bacillati</taxon>
        <taxon>Actinomycetota</taxon>
        <taxon>Actinomycetes</taxon>
        <taxon>Kitasatosporales</taxon>
        <taxon>Streptomycetaceae</taxon>
        <taxon>Streptomyces</taxon>
    </lineage>
</organism>
<sequence length="81" mass="8858">MDDLGCGRAWADVHLVKGLRLACPECGGRVFARASRQVIRHFSHQVRPRDCEPANESAEHHLLKLELAMSARAGGGAPGWK</sequence>
<dbReference type="Proteomes" id="UP001553843">
    <property type="component" value="Unassembled WGS sequence"/>
</dbReference>
<comment type="caution">
    <text evidence="2">The sequence shown here is derived from an EMBL/GenBank/DDBJ whole genome shotgun (WGS) entry which is preliminary data.</text>
</comment>
<keyword evidence="3" id="KW-1185">Reference proteome</keyword>
<dbReference type="RefSeq" id="WP_359780276.1">
    <property type="nucleotide sequence ID" value="NZ_JBEYRR010000007.1"/>
</dbReference>
<evidence type="ECO:0000313" key="3">
    <source>
        <dbReference type="Proteomes" id="UP001553843"/>
    </source>
</evidence>